<dbReference type="Gene3D" id="1.20.1260.100">
    <property type="entry name" value="TspO/MBR protein"/>
    <property type="match status" value="1"/>
</dbReference>
<dbReference type="InterPro" id="IPR038330">
    <property type="entry name" value="TspO/MBR-related_sf"/>
</dbReference>
<evidence type="ECO:0000313" key="9">
    <source>
        <dbReference type="Proteomes" id="UP000785200"/>
    </source>
</evidence>
<sequence>MTTFIPSITLPAAVFANPYASILLPIACGTAVGFSVQPKETQKSYMALKQPPYRPPPYVFGPAWSVLYGLMGFAAYRAYNTGMNPFASTEKHLLTKQGATLYTIQLGLNLIWMPLFFIAKRPIEATVDIVALTGVTGYLTYIWGQVDPVAGWALAPYLGWLGFATYLSAGVGYLNDWDTASKEVDSPPSTKAKDTKYVDEK</sequence>
<comment type="similarity">
    <text evidence="2">Belongs to the TspO/BZRP family.</text>
</comment>
<dbReference type="EMBL" id="VNKQ01000011">
    <property type="protein sequence ID" value="KAG0647945.1"/>
    <property type="molecule type" value="Genomic_DNA"/>
</dbReference>
<evidence type="ECO:0000256" key="7">
    <source>
        <dbReference type="SAM" id="Phobius"/>
    </source>
</evidence>
<dbReference type="CDD" id="cd15904">
    <property type="entry name" value="TSPO_MBR"/>
    <property type="match status" value="1"/>
</dbReference>
<feature type="transmembrane region" description="Helical" evidence="7">
    <location>
        <begin position="57"/>
        <end position="79"/>
    </location>
</feature>
<evidence type="ECO:0000256" key="6">
    <source>
        <dbReference type="SAM" id="MobiDB-lite"/>
    </source>
</evidence>
<keyword evidence="3 7" id="KW-0812">Transmembrane</keyword>
<dbReference type="Proteomes" id="UP000785200">
    <property type="component" value="Unassembled WGS sequence"/>
</dbReference>
<keyword evidence="9" id="KW-1185">Reference proteome</keyword>
<dbReference type="AlphaFoldDB" id="A0A9P6VHC1"/>
<organism evidence="8 9">
    <name type="scientific">Hyphodiscus hymeniophilus</name>
    <dbReference type="NCBI Taxonomy" id="353542"/>
    <lineage>
        <taxon>Eukaryota</taxon>
        <taxon>Fungi</taxon>
        <taxon>Dikarya</taxon>
        <taxon>Ascomycota</taxon>
        <taxon>Pezizomycotina</taxon>
        <taxon>Leotiomycetes</taxon>
        <taxon>Helotiales</taxon>
        <taxon>Hyphodiscaceae</taxon>
        <taxon>Hyphodiscus</taxon>
    </lineage>
</organism>
<feature type="region of interest" description="Disordered" evidence="6">
    <location>
        <begin position="181"/>
        <end position="201"/>
    </location>
</feature>
<evidence type="ECO:0000256" key="1">
    <source>
        <dbReference type="ARBA" id="ARBA00004141"/>
    </source>
</evidence>
<dbReference type="Pfam" id="PF03073">
    <property type="entry name" value="TspO_MBR"/>
    <property type="match status" value="1"/>
</dbReference>
<evidence type="ECO:0000256" key="3">
    <source>
        <dbReference type="ARBA" id="ARBA00022692"/>
    </source>
</evidence>
<gene>
    <name evidence="8" type="ORF">D0Z07_5812</name>
</gene>
<dbReference type="PANTHER" id="PTHR10057">
    <property type="entry name" value="PERIPHERAL-TYPE BENZODIAZEPINE RECEPTOR"/>
    <property type="match status" value="1"/>
</dbReference>
<proteinExistence type="inferred from homology"/>
<comment type="subcellular location">
    <subcellularLocation>
        <location evidence="1">Membrane</location>
        <topology evidence="1">Multi-pass membrane protein</topology>
    </subcellularLocation>
</comment>
<keyword evidence="5 7" id="KW-0472">Membrane</keyword>
<evidence type="ECO:0000256" key="5">
    <source>
        <dbReference type="ARBA" id="ARBA00023136"/>
    </source>
</evidence>
<feature type="transmembrane region" description="Helical" evidence="7">
    <location>
        <begin position="149"/>
        <end position="174"/>
    </location>
</feature>
<reference evidence="8" key="1">
    <citation type="submission" date="2019-07" db="EMBL/GenBank/DDBJ databases">
        <title>Hyphodiscus hymeniophilus genome sequencing and assembly.</title>
        <authorList>
            <person name="Kramer G."/>
            <person name="Nodwell J."/>
        </authorList>
    </citation>
    <scope>NUCLEOTIDE SEQUENCE</scope>
    <source>
        <strain evidence="8">ATCC 34498</strain>
    </source>
</reference>
<dbReference type="InterPro" id="IPR004307">
    <property type="entry name" value="TspO_MBR"/>
</dbReference>
<protein>
    <submittedName>
        <fullName evidence="8">Translocator</fullName>
    </submittedName>
</protein>
<dbReference type="FunFam" id="1.20.1260.100:FF:000001">
    <property type="entry name" value="translocator protein 2"/>
    <property type="match status" value="1"/>
</dbReference>
<evidence type="ECO:0000256" key="4">
    <source>
        <dbReference type="ARBA" id="ARBA00022989"/>
    </source>
</evidence>
<evidence type="ECO:0000256" key="2">
    <source>
        <dbReference type="ARBA" id="ARBA00007524"/>
    </source>
</evidence>
<dbReference type="OrthoDB" id="8841220at2759"/>
<feature type="transmembrane region" description="Helical" evidence="7">
    <location>
        <begin position="125"/>
        <end position="143"/>
    </location>
</feature>
<accession>A0A9P6VHC1</accession>
<comment type="caution">
    <text evidence="8">The sequence shown here is derived from an EMBL/GenBank/DDBJ whole genome shotgun (WGS) entry which is preliminary data.</text>
</comment>
<feature type="transmembrane region" description="Helical" evidence="7">
    <location>
        <begin position="12"/>
        <end position="36"/>
    </location>
</feature>
<dbReference type="GO" id="GO:0005741">
    <property type="term" value="C:mitochondrial outer membrane"/>
    <property type="evidence" value="ECO:0007669"/>
    <property type="project" value="TreeGrafter"/>
</dbReference>
<keyword evidence="4 7" id="KW-1133">Transmembrane helix</keyword>
<feature type="transmembrane region" description="Helical" evidence="7">
    <location>
        <begin position="99"/>
        <end position="118"/>
    </location>
</feature>
<evidence type="ECO:0000313" key="8">
    <source>
        <dbReference type="EMBL" id="KAG0647945.1"/>
    </source>
</evidence>
<dbReference type="GO" id="GO:0033013">
    <property type="term" value="P:tetrapyrrole metabolic process"/>
    <property type="evidence" value="ECO:0007669"/>
    <property type="project" value="UniProtKB-ARBA"/>
</dbReference>
<name>A0A9P6VHC1_9HELO</name>
<dbReference type="PANTHER" id="PTHR10057:SF0">
    <property type="entry name" value="TRANSLOCATOR PROTEIN"/>
    <property type="match status" value="1"/>
</dbReference>